<evidence type="ECO:0008006" key="4">
    <source>
        <dbReference type="Google" id="ProtNLM"/>
    </source>
</evidence>
<sequence length="214" mass="22462">MHVRILAAPIALLAVALAGCSRTGEIDASGGITAVRSVCPSVGVPAATGDVTLFDPAGGRSADAIDVNAIITNVRSTCADGGDPIVTTVTFDVLARRSRTDAAREVVLPYFSVVTQGGTVIVAKRVNRVAIRFEAGQARARATATAASYVTRASATLPDDVRRQITRERKAGDQDAALDPLADPQVRQAVARATFETLVGFQLTDEQLRYNATR</sequence>
<evidence type="ECO:0000313" key="3">
    <source>
        <dbReference type="Proteomes" id="UP000219494"/>
    </source>
</evidence>
<feature type="chain" id="PRO_5013329764" description="Lipoprotein" evidence="1">
    <location>
        <begin position="19"/>
        <end position="214"/>
    </location>
</feature>
<evidence type="ECO:0000313" key="2">
    <source>
        <dbReference type="EMBL" id="SOB78543.1"/>
    </source>
</evidence>
<evidence type="ECO:0000256" key="1">
    <source>
        <dbReference type="SAM" id="SignalP"/>
    </source>
</evidence>
<proteinExistence type="predicted"/>
<feature type="signal peptide" evidence="1">
    <location>
        <begin position="1"/>
        <end position="18"/>
    </location>
</feature>
<dbReference type="RefSeq" id="WP_245858077.1">
    <property type="nucleotide sequence ID" value="NZ_OBMI01000001.1"/>
</dbReference>
<name>A0A285Q9J8_9SPHN</name>
<protein>
    <recommendedName>
        <fullName evidence="4">Lipoprotein</fullName>
    </recommendedName>
</protein>
<gene>
    <name evidence="2" type="ORF">SAMN06297144_0049</name>
</gene>
<keyword evidence="3" id="KW-1185">Reference proteome</keyword>
<accession>A0A285Q9J8</accession>
<dbReference type="PROSITE" id="PS51257">
    <property type="entry name" value="PROKAR_LIPOPROTEIN"/>
    <property type="match status" value="1"/>
</dbReference>
<keyword evidence="1" id="KW-0732">Signal</keyword>
<reference evidence="2 3" key="1">
    <citation type="submission" date="2017-07" db="EMBL/GenBank/DDBJ databases">
        <authorList>
            <person name="Sun Z.S."/>
            <person name="Albrecht U."/>
            <person name="Echele G."/>
            <person name="Lee C.C."/>
        </authorList>
    </citation>
    <scope>NUCLEOTIDE SEQUENCE [LARGE SCALE GENOMIC DNA]</scope>
    <source>
        <strain evidence="2 3">CGMCC 1.12672</strain>
    </source>
</reference>
<organism evidence="2 3">
    <name type="scientific">Sphingomonas guangdongensis</name>
    <dbReference type="NCBI Taxonomy" id="1141890"/>
    <lineage>
        <taxon>Bacteria</taxon>
        <taxon>Pseudomonadati</taxon>
        <taxon>Pseudomonadota</taxon>
        <taxon>Alphaproteobacteria</taxon>
        <taxon>Sphingomonadales</taxon>
        <taxon>Sphingomonadaceae</taxon>
        <taxon>Sphingomonas</taxon>
    </lineage>
</organism>
<dbReference type="EMBL" id="OBMI01000001">
    <property type="protein sequence ID" value="SOB78543.1"/>
    <property type="molecule type" value="Genomic_DNA"/>
</dbReference>
<dbReference type="AlphaFoldDB" id="A0A285Q9J8"/>
<dbReference type="Proteomes" id="UP000219494">
    <property type="component" value="Unassembled WGS sequence"/>
</dbReference>